<sequence>MATPGPIKRVEQAVTGLIKLPLGIVKYAAAEPLFTGSLLFALTRAPEKYRLKLLSLLQERGLSAARIATLVKSLKYLLAIGVARRANQALNNLALNHWHLRKPGAPFQFGARKEEIVLITGGCSGFGYEMVKSFSKFARVVIFDVLPVPAELEKLPGVHYYKVDLTDFPAIEAAAEQVRREHGDPSVLINNAGIATKGTILEAEAKSTEAIFKVNIASHFILIKEFLPGMLRANKGHIVTIASMASFVAASGLVDYCCTKVAALYLNDGLRAELRYRYPNGTSIQTTSVHPSWHKTGIVSGLEEKLEAHGLRLDPASNVSDAIVDQVLAARSGQIFMPRSEVSKSRVRTWPLWLQDAATYSQRAMSRFEF</sequence>
<dbReference type="STRING" id="212818.A0A0D1ZR94"/>
<dbReference type="OrthoDB" id="10253736at2759"/>
<proteinExistence type="inferred from homology"/>
<dbReference type="InterPro" id="IPR036291">
    <property type="entry name" value="NAD(P)-bd_dom_sf"/>
</dbReference>
<organism evidence="5 6">
    <name type="scientific">Exophiala mesophila</name>
    <name type="common">Black yeast-like fungus</name>
    <dbReference type="NCBI Taxonomy" id="212818"/>
    <lineage>
        <taxon>Eukaryota</taxon>
        <taxon>Fungi</taxon>
        <taxon>Dikarya</taxon>
        <taxon>Ascomycota</taxon>
        <taxon>Pezizomycotina</taxon>
        <taxon>Eurotiomycetes</taxon>
        <taxon>Chaetothyriomycetidae</taxon>
        <taxon>Chaetothyriales</taxon>
        <taxon>Herpotrichiellaceae</taxon>
        <taxon>Exophiala</taxon>
    </lineage>
</organism>
<dbReference type="Proteomes" id="UP000054302">
    <property type="component" value="Unassembled WGS sequence"/>
</dbReference>
<dbReference type="PROSITE" id="PS00061">
    <property type="entry name" value="ADH_SHORT"/>
    <property type="match status" value="1"/>
</dbReference>
<dbReference type="VEuPathDB" id="FungiDB:PV10_00339"/>
<evidence type="ECO:0000313" key="6">
    <source>
        <dbReference type="Proteomes" id="UP000054302"/>
    </source>
</evidence>
<dbReference type="OMA" id="CDITTVE"/>
<dbReference type="PRINTS" id="PR00080">
    <property type="entry name" value="SDRFAMILY"/>
</dbReference>
<dbReference type="GeneID" id="27318184"/>
<evidence type="ECO:0000256" key="2">
    <source>
        <dbReference type="ARBA" id="ARBA00022857"/>
    </source>
</evidence>
<dbReference type="GO" id="GO:0016616">
    <property type="term" value="F:oxidoreductase activity, acting on the CH-OH group of donors, NAD or NADP as acceptor"/>
    <property type="evidence" value="ECO:0007669"/>
    <property type="project" value="TreeGrafter"/>
</dbReference>
<dbReference type="PANTHER" id="PTHR24322:SF736">
    <property type="entry name" value="RETINOL DEHYDROGENASE 10"/>
    <property type="match status" value="1"/>
</dbReference>
<dbReference type="SUPFAM" id="SSF51735">
    <property type="entry name" value="NAD(P)-binding Rossmann-fold domains"/>
    <property type="match status" value="1"/>
</dbReference>
<reference evidence="5 6" key="1">
    <citation type="submission" date="2015-01" db="EMBL/GenBank/DDBJ databases">
        <title>The Genome Sequence of Exophiala mesophila CBS40295.</title>
        <authorList>
            <consortium name="The Broad Institute Genomics Platform"/>
            <person name="Cuomo C."/>
            <person name="de Hoog S."/>
            <person name="Gorbushina A."/>
            <person name="Stielow B."/>
            <person name="Teixiera M."/>
            <person name="Abouelleil A."/>
            <person name="Chapman S.B."/>
            <person name="Priest M."/>
            <person name="Young S.K."/>
            <person name="Wortman J."/>
            <person name="Nusbaum C."/>
            <person name="Birren B."/>
        </authorList>
    </citation>
    <scope>NUCLEOTIDE SEQUENCE [LARGE SCALE GENOMIC DNA]</scope>
    <source>
        <strain evidence="5 6">CBS 40295</strain>
    </source>
</reference>
<evidence type="ECO:0000256" key="4">
    <source>
        <dbReference type="RuleBase" id="RU000363"/>
    </source>
</evidence>
<dbReference type="HOGENOM" id="CLU_010194_5_2_1"/>
<dbReference type="AlphaFoldDB" id="A0A0D1ZR94"/>
<evidence type="ECO:0000313" key="5">
    <source>
        <dbReference type="EMBL" id="KIV96469.1"/>
    </source>
</evidence>
<comment type="similarity">
    <text evidence="1 4">Belongs to the short-chain dehydrogenases/reductases (SDR) family.</text>
</comment>
<evidence type="ECO:0000256" key="3">
    <source>
        <dbReference type="ARBA" id="ARBA00023002"/>
    </source>
</evidence>
<gene>
    <name evidence="5" type="ORF">PV10_00339</name>
</gene>
<dbReference type="RefSeq" id="XP_016228043.1">
    <property type="nucleotide sequence ID" value="XM_016364394.1"/>
</dbReference>
<dbReference type="Pfam" id="PF00106">
    <property type="entry name" value="adh_short"/>
    <property type="match status" value="1"/>
</dbReference>
<evidence type="ECO:0008006" key="7">
    <source>
        <dbReference type="Google" id="ProtNLM"/>
    </source>
</evidence>
<keyword evidence="2" id="KW-0521">NADP</keyword>
<protein>
    <recommendedName>
        <fullName evidence="7">Short-chain dehydrogenase/reductase 2</fullName>
    </recommendedName>
</protein>
<keyword evidence="6" id="KW-1185">Reference proteome</keyword>
<dbReference type="InterPro" id="IPR002347">
    <property type="entry name" value="SDR_fam"/>
</dbReference>
<name>A0A0D1ZR94_EXOME</name>
<dbReference type="PRINTS" id="PR00081">
    <property type="entry name" value="GDHRDH"/>
</dbReference>
<accession>A0A0D1ZR94</accession>
<dbReference type="PANTHER" id="PTHR24322">
    <property type="entry name" value="PKSB"/>
    <property type="match status" value="1"/>
</dbReference>
<dbReference type="InterPro" id="IPR020904">
    <property type="entry name" value="Sc_DH/Rdtase_CS"/>
</dbReference>
<dbReference type="EMBL" id="KN847520">
    <property type="protein sequence ID" value="KIV96469.1"/>
    <property type="molecule type" value="Genomic_DNA"/>
</dbReference>
<dbReference type="Gene3D" id="3.40.50.720">
    <property type="entry name" value="NAD(P)-binding Rossmann-like Domain"/>
    <property type="match status" value="1"/>
</dbReference>
<evidence type="ECO:0000256" key="1">
    <source>
        <dbReference type="ARBA" id="ARBA00006484"/>
    </source>
</evidence>
<keyword evidence="3" id="KW-0560">Oxidoreductase</keyword>